<dbReference type="PROSITE" id="PS51257">
    <property type="entry name" value="PROKAR_LIPOPROTEIN"/>
    <property type="match status" value="1"/>
</dbReference>
<feature type="chain" id="PRO_5020238632" evidence="1">
    <location>
        <begin position="18"/>
        <end position="212"/>
    </location>
</feature>
<dbReference type="AlphaFoldDB" id="A0A4S4B7T6"/>
<evidence type="ECO:0000313" key="3">
    <source>
        <dbReference type="EMBL" id="THF67073.1"/>
    </source>
</evidence>
<dbReference type="SUPFAM" id="SSF52266">
    <property type="entry name" value="SGNH hydrolase"/>
    <property type="match status" value="1"/>
</dbReference>
<feature type="domain" description="SGNH hydrolase-type esterase" evidence="2">
    <location>
        <begin position="38"/>
        <end position="194"/>
    </location>
</feature>
<keyword evidence="4" id="KW-1185">Reference proteome</keyword>
<proteinExistence type="predicted"/>
<evidence type="ECO:0000256" key="1">
    <source>
        <dbReference type="SAM" id="SignalP"/>
    </source>
</evidence>
<name>A0A4S4B7T6_9RHOO</name>
<keyword evidence="1" id="KW-0732">Signal</keyword>
<dbReference type="InterPro" id="IPR036514">
    <property type="entry name" value="SGNH_hydro_sf"/>
</dbReference>
<dbReference type="InterPro" id="IPR051532">
    <property type="entry name" value="Ester_Hydrolysis_Enzymes"/>
</dbReference>
<feature type="signal peptide" evidence="1">
    <location>
        <begin position="1"/>
        <end position="17"/>
    </location>
</feature>
<gene>
    <name evidence="3" type="ORF">E6C76_01405</name>
</gene>
<dbReference type="RefSeq" id="WP_136346482.1">
    <property type="nucleotide sequence ID" value="NZ_SSOC01000001.1"/>
</dbReference>
<accession>A0A4S4B7T6</accession>
<dbReference type="Gene3D" id="3.40.50.1110">
    <property type="entry name" value="SGNH hydrolase"/>
    <property type="match status" value="1"/>
</dbReference>
<organism evidence="3 4">
    <name type="scientific">Pseudothauera nasutitermitis</name>
    <dbReference type="NCBI Taxonomy" id="2565930"/>
    <lineage>
        <taxon>Bacteria</taxon>
        <taxon>Pseudomonadati</taxon>
        <taxon>Pseudomonadota</taxon>
        <taxon>Betaproteobacteria</taxon>
        <taxon>Rhodocyclales</taxon>
        <taxon>Zoogloeaceae</taxon>
        <taxon>Pseudothauera</taxon>
    </lineage>
</organism>
<dbReference type="EMBL" id="SSOC01000001">
    <property type="protein sequence ID" value="THF67073.1"/>
    <property type="molecule type" value="Genomic_DNA"/>
</dbReference>
<evidence type="ECO:0000313" key="4">
    <source>
        <dbReference type="Proteomes" id="UP000308430"/>
    </source>
</evidence>
<dbReference type="OrthoDB" id="9786188at2"/>
<dbReference type="GO" id="GO:0004622">
    <property type="term" value="F:phosphatidylcholine lysophospholipase activity"/>
    <property type="evidence" value="ECO:0007669"/>
    <property type="project" value="TreeGrafter"/>
</dbReference>
<reference evidence="3 4" key="1">
    <citation type="submission" date="2019-04" db="EMBL/GenBank/DDBJ databases">
        <title>Azoarcus nasutitermitis sp. nov. isolated from termite nest.</title>
        <authorList>
            <person name="Lin S.-Y."/>
            <person name="Hameed A."/>
            <person name="Hsu Y.-H."/>
            <person name="Young C.-C."/>
        </authorList>
    </citation>
    <scope>NUCLEOTIDE SEQUENCE [LARGE SCALE GENOMIC DNA]</scope>
    <source>
        <strain evidence="3 4">CC-YHH838</strain>
    </source>
</reference>
<protein>
    <submittedName>
        <fullName evidence="3">Arylesterase</fullName>
    </submittedName>
</protein>
<comment type="caution">
    <text evidence="3">The sequence shown here is derived from an EMBL/GenBank/DDBJ whole genome shotgun (WGS) entry which is preliminary data.</text>
</comment>
<dbReference type="PANTHER" id="PTHR30383">
    <property type="entry name" value="THIOESTERASE 1/PROTEASE 1/LYSOPHOSPHOLIPASE L1"/>
    <property type="match status" value="1"/>
</dbReference>
<evidence type="ECO:0000259" key="2">
    <source>
        <dbReference type="Pfam" id="PF13472"/>
    </source>
</evidence>
<dbReference type="Pfam" id="PF13472">
    <property type="entry name" value="Lipase_GDSL_2"/>
    <property type="match status" value="1"/>
</dbReference>
<sequence>MLLRRLFLLLCAPLLLTACGGSSEPRQSALPTGTTVLVIGDSLVAGTGASRETSWPAELARRSGWEVINAGIPGNTSADARGRLRALLDTHHPEAVIVAIGGNDFLRRQGLDGTRANIEAMLEESRVAATHVALVAIPEPSLGGSLVGRLSDHPLYREIAEAQGVALLPDAVSETLSRAELRADRVHANAAGYAFMAERIADALVERGWLAH</sequence>
<dbReference type="Proteomes" id="UP000308430">
    <property type="component" value="Unassembled WGS sequence"/>
</dbReference>
<dbReference type="InterPro" id="IPR013830">
    <property type="entry name" value="SGNH_hydro"/>
</dbReference>
<dbReference type="PANTHER" id="PTHR30383:SF24">
    <property type="entry name" value="THIOESTERASE 1_PROTEASE 1_LYSOPHOSPHOLIPASE L1"/>
    <property type="match status" value="1"/>
</dbReference>